<reference evidence="4" key="2">
    <citation type="journal article" date="2023" name="Plants (Basel)">
        <title>Annotation of the Turnera subulata (Passifloraceae) Draft Genome Reveals the S-Locus Evolved after the Divergence of Turneroideae from Passifloroideae in a Stepwise Manner.</title>
        <authorList>
            <person name="Henning P.M."/>
            <person name="Roalson E.H."/>
            <person name="Mir W."/>
            <person name="McCubbin A.G."/>
            <person name="Shore J.S."/>
        </authorList>
    </citation>
    <scope>NUCLEOTIDE SEQUENCE</scope>
    <source>
        <strain evidence="4">F60SS</strain>
    </source>
</reference>
<dbReference type="OrthoDB" id="1717415at2759"/>
<evidence type="ECO:0000313" key="4">
    <source>
        <dbReference type="EMBL" id="KAJ4845660.1"/>
    </source>
</evidence>
<dbReference type="Gene3D" id="1.25.40.10">
    <property type="entry name" value="Tetratricopeptide repeat domain"/>
    <property type="match status" value="1"/>
</dbReference>
<sequence length="214" mass="24138">MLHNIEPLPDTYNILINGLCVYGDLKDADNLLVSLLEQNVNLTKVAYTTIIKAHCARGDFGRAVIFFRQMVGKGYEVSIRDYSAVINRLWKRCLIMEAKYFFCMMLSDGVSPDQPICEVMLNAFHRGGQSNSVLFSDRPLVESCDVGLELFCGEIASAVAIVTEQFVKSSQLKLEARKEMKAARLDEVHGRRGSEQDATRYEDNNLFHYVPVDS</sequence>
<evidence type="ECO:0000256" key="1">
    <source>
        <dbReference type="ARBA" id="ARBA00007626"/>
    </source>
</evidence>
<evidence type="ECO:0000256" key="3">
    <source>
        <dbReference type="PROSITE-ProRule" id="PRU00708"/>
    </source>
</evidence>
<evidence type="ECO:0000313" key="5">
    <source>
        <dbReference type="Proteomes" id="UP001141552"/>
    </source>
</evidence>
<comment type="caution">
    <text evidence="4">The sequence shown here is derived from an EMBL/GenBank/DDBJ whole genome shotgun (WGS) entry which is preliminary data.</text>
</comment>
<dbReference type="InterPro" id="IPR002885">
    <property type="entry name" value="PPR_rpt"/>
</dbReference>
<accession>A0A9Q0GB01</accession>
<dbReference type="EMBL" id="JAKUCV010001606">
    <property type="protein sequence ID" value="KAJ4845660.1"/>
    <property type="molecule type" value="Genomic_DNA"/>
</dbReference>
<evidence type="ECO:0008006" key="6">
    <source>
        <dbReference type="Google" id="ProtNLM"/>
    </source>
</evidence>
<evidence type="ECO:0000256" key="2">
    <source>
        <dbReference type="ARBA" id="ARBA00022737"/>
    </source>
</evidence>
<dbReference type="NCBIfam" id="TIGR00756">
    <property type="entry name" value="PPR"/>
    <property type="match status" value="3"/>
</dbReference>
<dbReference type="Proteomes" id="UP001141552">
    <property type="component" value="Unassembled WGS sequence"/>
</dbReference>
<reference evidence="4" key="1">
    <citation type="submission" date="2022-02" db="EMBL/GenBank/DDBJ databases">
        <authorList>
            <person name="Henning P.M."/>
            <person name="McCubbin A.G."/>
            <person name="Shore J.S."/>
        </authorList>
    </citation>
    <scope>NUCLEOTIDE SEQUENCE</scope>
    <source>
        <strain evidence="4">F60SS</strain>
        <tissue evidence="4">Leaves</tissue>
    </source>
</reference>
<dbReference type="Pfam" id="PF01535">
    <property type="entry name" value="PPR"/>
    <property type="match status" value="1"/>
</dbReference>
<keyword evidence="5" id="KW-1185">Reference proteome</keyword>
<feature type="repeat" description="PPR" evidence="3">
    <location>
        <begin position="43"/>
        <end position="77"/>
    </location>
</feature>
<dbReference type="PANTHER" id="PTHR47939:SF13">
    <property type="entry name" value="OS03G0201400 PROTEIN"/>
    <property type="match status" value="1"/>
</dbReference>
<comment type="similarity">
    <text evidence="1">Belongs to the PPR family. P subfamily.</text>
</comment>
<organism evidence="4 5">
    <name type="scientific">Turnera subulata</name>
    <dbReference type="NCBI Taxonomy" id="218843"/>
    <lineage>
        <taxon>Eukaryota</taxon>
        <taxon>Viridiplantae</taxon>
        <taxon>Streptophyta</taxon>
        <taxon>Embryophyta</taxon>
        <taxon>Tracheophyta</taxon>
        <taxon>Spermatophyta</taxon>
        <taxon>Magnoliopsida</taxon>
        <taxon>eudicotyledons</taxon>
        <taxon>Gunneridae</taxon>
        <taxon>Pentapetalae</taxon>
        <taxon>rosids</taxon>
        <taxon>fabids</taxon>
        <taxon>Malpighiales</taxon>
        <taxon>Passifloraceae</taxon>
        <taxon>Turnera</taxon>
    </lineage>
</organism>
<dbReference type="AlphaFoldDB" id="A0A9Q0GB01"/>
<dbReference type="InterPro" id="IPR011990">
    <property type="entry name" value="TPR-like_helical_dom_sf"/>
</dbReference>
<proteinExistence type="inferred from homology"/>
<dbReference type="InterPro" id="IPR050667">
    <property type="entry name" value="PPR-containing_protein"/>
</dbReference>
<dbReference type="Pfam" id="PF13041">
    <property type="entry name" value="PPR_2"/>
    <property type="match status" value="1"/>
</dbReference>
<dbReference type="PROSITE" id="PS51375">
    <property type="entry name" value="PPR"/>
    <property type="match status" value="2"/>
</dbReference>
<keyword evidence="2" id="KW-0677">Repeat</keyword>
<protein>
    <recommendedName>
        <fullName evidence="6">Pentacotripeptide-repeat region of PRORP domain-containing protein</fullName>
    </recommendedName>
</protein>
<feature type="repeat" description="PPR" evidence="3">
    <location>
        <begin position="8"/>
        <end position="42"/>
    </location>
</feature>
<dbReference type="PANTHER" id="PTHR47939">
    <property type="entry name" value="MEMBRANE-ASSOCIATED SALT-INDUCIBLE PROTEIN-LIKE"/>
    <property type="match status" value="1"/>
</dbReference>
<name>A0A9Q0GB01_9ROSI</name>
<gene>
    <name evidence="4" type="ORF">Tsubulata_050855</name>
</gene>